<evidence type="ECO:0000256" key="2">
    <source>
        <dbReference type="ARBA" id="ARBA00022741"/>
    </source>
</evidence>
<dbReference type="PRINTS" id="PR00449">
    <property type="entry name" value="RASTRNSFRMNG"/>
</dbReference>
<dbReference type="GO" id="GO:0007264">
    <property type="term" value="P:small GTPase-mediated signal transduction"/>
    <property type="evidence" value="ECO:0007669"/>
    <property type="project" value="InterPro"/>
</dbReference>
<keyword evidence="4" id="KW-1185">Reference proteome</keyword>
<dbReference type="RefSeq" id="XP_032824257.1">
    <property type="nucleotide sequence ID" value="XM_032968366.1"/>
</dbReference>
<organism evidence="4 5">
    <name type="scientific">Petromyzon marinus</name>
    <name type="common">Sea lamprey</name>
    <dbReference type="NCBI Taxonomy" id="7757"/>
    <lineage>
        <taxon>Eukaryota</taxon>
        <taxon>Metazoa</taxon>
        <taxon>Chordata</taxon>
        <taxon>Craniata</taxon>
        <taxon>Vertebrata</taxon>
        <taxon>Cyclostomata</taxon>
        <taxon>Hyperoartia</taxon>
        <taxon>Petromyzontiformes</taxon>
        <taxon>Petromyzontidae</taxon>
        <taxon>Petromyzon</taxon>
    </lineage>
</organism>
<dbReference type="AlphaFoldDB" id="A0AAJ7X7U7"/>
<keyword evidence="2" id="KW-0547">Nucleotide-binding</keyword>
<dbReference type="PANTHER" id="PTHR24072">
    <property type="entry name" value="RHO FAMILY GTPASE"/>
    <property type="match status" value="1"/>
</dbReference>
<dbReference type="PROSITE" id="PS51419">
    <property type="entry name" value="RAB"/>
    <property type="match status" value="1"/>
</dbReference>
<dbReference type="SMART" id="SM00175">
    <property type="entry name" value="RAB"/>
    <property type="match status" value="1"/>
</dbReference>
<dbReference type="Gene3D" id="3.40.50.300">
    <property type="entry name" value="P-loop containing nucleotide triphosphate hydrolases"/>
    <property type="match status" value="1"/>
</dbReference>
<dbReference type="PROSITE" id="PS51421">
    <property type="entry name" value="RAS"/>
    <property type="match status" value="1"/>
</dbReference>
<evidence type="ECO:0000313" key="5">
    <source>
        <dbReference type="RefSeq" id="XP_032824257.1"/>
    </source>
</evidence>
<dbReference type="NCBIfam" id="TIGR00231">
    <property type="entry name" value="small_GTP"/>
    <property type="match status" value="1"/>
</dbReference>
<dbReference type="GeneID" id="116950520"/>
<gene>
    <name evidence="5" type="primary">LOC116950520</name>
</gene>
<dbReference type="PROSITE" id="PS51420">
    <property type="entry name" value="RHO"/>
    <property type="match status" value="1"/>
</dbReference>
<dbReference type="GO" id="GO:0003924">
    <property type="term" value="F:GTPase activity"/>
    <property type="evidence" value="ECO:0007669"/>
    <property type="project" value="InterPro"/>
</dbReference>
<evidence type="ECO:0000256" key="1">
    <source>
        <dbReference type="ARBA" id="ARBA00010142"/>
    </source>
</evidence>
<dbReference type="InterPro" id="IPR027417">
    <property type="entry name" value="P-loop_NTPase"/>
</dbReference>
<evidence type="ECO:0000313" key="4">
    <source>
        <dbReference type="Proteomes" id="UP001318040"/>
    </source>
</evidence>
<sequence length="192" mass="21481">MQEMKCIVVGDGYVGKTCLLATYTTNVYSQQNFLPLFNSFLANVTVNGDPLNLQLIDTPGIEEYDRLRSICYTNADVVQICFSLDNQFSFDSIPGKWYPEVRHHCPTAPIILVGTKLDLRDNKDAVEKLGQQKLPLITYKQGLALAKKIGAVKYVECSALTQYGLKTVFDETINAVLCPPPAKKRKKKCQLL</sequence>
<dbReference type="Proteomes" id="UP001318040">
    <property type="component" value="Chromosome 39"/>
</dbReference>
<dbReference type="Pfam" id="PF00071">
    <property type="entry name" value="Ras"/>
    <property type="match status" value="1"/>
</dbReference>
<dbReference type="InterPro" id="IPR003578">
    <property type="entry name" value="Small_GTPase_Rho"/>
</dbReference>
<dbReference type="InterPro" id="IPR001806">
    <property type="entry name" value="Small_GTPase"/>
</dbReference>
<dbReference type="FunFam" id="3.40.50.300:FF:001179">
    <property type="entry name" value="Rho family GTPase"/>
    <property type="match status" value="1"/>
</dbReference>
<proteinExistence type="inferred from homology"/>
<dbReference type="SUPFAM" id="SSF52540">
    <property type="entry name" value="P-loop containing nucleoside triphosphate hydrolases"/>
    <property type="match status" value="1"/>
</dbReference>
<accession>A0AAJ7X7U7</accession>
<reference evidence="5" key="1">
    <citation type="submission" date="2025-08" db="UniProtKB">
        <authorList>
            <consortium name="RefSeq"/>
        </authorList>
    </citation>
    <scope>IDENTIFICATION</scope>
    <source>
        <tissue evidence="5">Sperm</tissue>
    </source>
</reference>
<dbReference type="SMART" id="SM00173">
    <property type="entry name" value="RAS"/>
    <property type="match status" value="1"/>
</dbReference>
<comment type="similarity">
    <text evidence="1">Belongs to the small GTPase superfamily. Rho family.</text>
</comment>
<dbReference type="SMART" id="SM00174">
    <property type="entry name" value="RHO"/>
    <property type="match status" value="1"/>
</dbReference>
<evidence type="ECO:0000256" key="3">
    <source>
        <dbReference type="ARBA" id="ARBA00023134"/>
    </source>
</evidence>
<dbReference type="InterPro" id="IPR005225">
    <property type="entry name" value="Small_GTP-bd"/>
</dbReference>
<dbReference type="KEGG" id="pmrn:116950520"/>
<protein>
    <submittedName>
        <fullName evidence="5">Ras-related C3 botulinum toxin substrate 1-like</fullName>
    </submittedName>
</protein>
<dbReference type="GO" id="GO:0005525">
    <property type="term" value="F:GTP binding"/>
    <property type="evidence" value="ECO:0007669"/>
    <property type="project" value="UniProtKB-KW"/>
</dbReference>
<keyword evidence="3" id="KW-0342">GTP-binding</keyword>
<name>A0AAJ7X7U7_PETMA</name>